<feature type="region of interest" description="Disordered" evidence="5">
    <location>
        <begin position="22"/>
        <end position="64"/>
    </location>
</feature>
<feature type="transmembrane region" description="Helical" evidence="6">
    <location>
        <begin position="233"/>
        <end position="252"/>
    </location>
</feature>
<feature type="transmembrane region" description="Helical" evidence="6">
    <location>
        <begin position="164"/>
        <end position="185"/>
    </location>
</feature>
<evidence type="ECO:0000256" key="3">
    <source>
        <dbReference type="ARBA" id="ARBA00022475"/>
    </source>
</evidence>
<dbReference type="InterPro" id="IPR036259">
    <property type="entry name" value="MFS_trans_sf"/>
</dbReference>
<dbReference type="GO" id="GO:0015293">
    <property type="term" value="F:symporter activity"/>
    <property type="evidence" value="ECO:0007669"/>
    <property type="project" value="UniProtKB-KW"/>
</dbReference>
<dbReference type="RefSeq" id="XP_013897084.1">
    <property type="nucleotide sequence ID" value="XM_014041630.1"/>
</dbReference>
<protein>
    <recommendedName>
        <fullName evidence="9">MFS transporter</fullName>
    </recommendedName>
</protein>
<keyword evidence="4" id="KW-0769">Symport</keyword>
<name>A0A0D2M3A7_9CHLO</name>
<dbReference type="GO" id="GO:0005886">
    <property type="term" value="C:plasma membrane"/>
    <property type="evidence" value="ECO:0007669"/>
    <property type="project" value="UniProtKB-SubCell"/>
</dbReference>
<evidence type="ECO:0000313" key="8">
    <source>
        <dbReference type="Proteomes" id="UP000054498"/>
    </source>
</evidence>
<keyword evidence="3" id="KW-1003">Cell membrane</keyword>
<dbReference type="InterPro" id="IPR051084">
    <property type="entry name" value="H+-coupled_symporters"/>
</dbReference>
<dbReference type="Proteomes" id="UP000054498">
    <property type="component" value="Unassembled WGS sequence"/>
</dbReference>
<organism evidence="7 8">
    <name type="scientific">Monoraphidium neglectum</name>
    <dbReference type="NCBI Taxonomy" id="145388"/>
    <lineage>
        <taxon>Eukaryota</taxon>
        <taxon>Viridiplantae</taxon>
        <taxon>Chlorophyta</taxon>
        <taxon>core chlorophytes</taxon>
        <taxon>Chlorophyceae</taxon>
        <taxon>CS clade</taxon>
        <taxon>Sphaeropleales</taxon>
        <taxon>Selenastraceae</taxon>
        <taxon>Monoraphidium</taxon>
    </lineage>
</organism>
<dbReference type="GeneID" id="25742774"/>
<feature type="transmembrane region" description="Helical" evidence="6">
    <location>
        <begin position="134"/>
        <end position="157"/>
    </location>
</feature>
<evidence type="ECO:0000313" key="7">
    <source>
        <dbReference type="EMBL" id="KIY98064.1"/>
    </source>
</evidence>
<dbReference type="PANTHER" id="PTHR43528:SF1">
    <property type="entry name" value="ALPHA-KETOGLUTARATE PERMEASE"/>
    <property type="match status" value="1"/>
</dbReference>
<dbReference type="AlphaFoldDB" id="A0A0D2M3A7"/>
<evidence type="ECO:0008006" key="9">
    <source>
        <dbReference type="Google" id="ProtNLM"/>
    </source>
</evidence>
<dbReference type="SUPFAM" id="SSF103473">
    <property type="entry name" value="MFS general substrate transporter"/>
    <property type="match status" value="1"/>
</dbReference>
<evidence type="ECO:0000256" key="2">
    <source>
        <dbReference type="ARBA" id="ARBA00022448"/>
    </source>
</evidence>
<feature type="transmembrane region" description="Helical" evidence="6">
    <location>
        <begin position="99"/>
        <end position="122"/>
    </location>
</feature>
<keyword evidence="2" id="KW-0813">Transport</keyword>
<keyword evidence="8" id="KW-1185">Reference proteome</keyword>
<feature type="compositionally biased region" description="Low complexity" evidence="5">
    <location>
        <begin position="52"/>
        <end position="61"/>
    </location>
</feature>
<accession>A0A0D2M3A7</accession>
<reference evidence="7 8" key="1">
    <citation type="journal article" date="2013" name="BMC Genomics">
        <title>Reconstruction of the lipid metabolism for the microalga Monoraphidium neglectum from its genome sequence reveals characteristics suitable for biofuel production.</title>
        <authorList>
            <person name="Bogen C."/>
            <person name="Al-Dilaimi A."/>
            <person name="Albersmeier A."/>
            <person name="Wichmann J."/>
            <person name="Grundmann M."/>
            <person name="Rupp O."/>
            <person name="Lauersen K.J."/>
            <person name="Blifernez-Klassen O."/>
            <person name="Kalinowski J."/>
            <person name="Goesmann A."/>
            <person name="Mussgnug J.H."/>
            <person name="Kruse O."/>
        </authorList>
    </citation>
    <scope>NUCLEOTIDE SEQUENCE [LARGE SCALE GENOMIC DNA]</scope>
    <source>
        <strain evidence="7 8">SAG 48.87</strain>
    </source>
</reference>
<sequence length="297" mass="31359">MRRGLPEPATFLEAYAKDRAAAGEGVEGGEAGEPDAKLEISDKATSKNLDDAASQSGASQSEVEEEVEAKQKGVLAVLHGHSRSSVPVFRLLRNNAFGLTCNLFFGAWVCGAFFVAVTWLSGQLINTYKLHPNVALAITIVSLIFNTIGLSIAGYGFDHGMRAISAGAVCLVIGVGSGFGLYYWVGTGSLAALWVAPSVLHLIIGFYMALYVLPMTRIYHPLERTTGFGFGYAAGYGILGGISPLVVTAFKAGLSAEAANLAPAFWLLLLGGGSAIGIVLLKLYLPRLDAPYISRIR</sequence>
<feature type="transmembrane region" description="Helical" evidence="6">
    <location>
        <begin position="264"/>
        <end position="285"/>
    </location>
</feature>
<feature type="compositionally biased region" description="Basic and acidic residues" evidence="5">
    <location>
        <begin position="34"/>
        <end position="50"/>
    </location>
</feature>
<keyword evidence="6" id="KW-0812">Transmembrane</keyword>
<evidence type="ECO:0000256" key="1">
    <source>
        <dbReference type="ARBA" id="ARBA00004651"/>
    </source>
</evidence>
<dbReference type="EMBL" id="KK102325">
    <property type="protein sequence ID" value="KIY98064.1"/>
    <property type="molecule type" value="Genomic_DNA"/>
</dbReference>
<comment type="subcellular location">
    <subcellularLocation>
        <location evidence="1">Cell membrane</location>
        <topology evidence="1">Multi-pass membrane protein</topology>
    </subcellularLocation>
</comment>
<dbReference type="PANTHER" id="PTHR43528">
    <property type="entry name" value="ALPHA-KETOGLUTARATE PERMEASE"/>
    <property type="match status" value="1"/>
</dbReference>
<evidence type="ECO:0000256" key="5">
    <source>
        <dbReference type="SAM" id="MobiDB-lite"/>
    </source>
</evidence>
<keyword evidence="6" id="KW-0472">Membrane</keyword>
<proteinExistence type="predicted"/>
<gene>
    <name evidence="7" type="ORF">MNEG_9899</name>
</gene>
<evidence type="ECO:0000256" key="4">
    <source>
        <dbReference type="ARBA" id="ARBA00022847"/>
    </source>
</evidence>
<evidence type="ECO:0000256" key="6">
    <source>
        <dbReference type="SAM" id="Phobius"/>
    </source>
</evidence>
<dbReference type="KEGG" id="mng:MNEG_9899"/>
<feature type="transmembrane region" description="Helical" evidence="6">
    <location>
        <begin position="191"/>
        <end position="213"/>
    </location>
</feature>
<keyword evidence="6" id="KW-1133">Transmembrane helix</keyword>